<evidence type="ECO:0000313" key="3">
    <source>
        <dbReference type="Proteomes" id="UP000299102"/>
    </source>
</evidence>
<organism evidence="2 3">
    <name type="scientific">Eumeta variegata</name>
    <name type="common">Bagworm moth</name>
    <name type="synonym">Eumeta japonica</name>
    <dbReference type="NCBI Taxonomy" id="151549"/>
    <lineage>
        <taxon>Eukaryota</taxon>
        <taxon>Metazoa</taxon>
        <taxon>Ecdysozoa</taxon>
        <taxon>Arthropoda</taxon>
        <taxon>Hexapoda</taxon>
        <taxon>Insecta</taxon>
        <taxon>Pterygota</taxon>
        <taxon>Neoptera</taxon>
        <taxon>Endopterygota</taxon>
        <taxon>Lepidoptera</taxon>
        <taxon>Glossata</taxon>
        <taxon>Ditrysia</taxon>
        <taxon>Tineoidea</taxon>
        <taxon>Psychidae</taxon>
        <taxon>Oiketicinae</taxon>
        <taxon>Eumeta</taxon>
    </lineage>
</organism>
<keyword evidence="3" id="KW-1185">Reference proteome</keyword>
<reference evidence="2 3" key="1">
    <citation type="journal article" date="2019" name="Commun. Biol.">
        <title>The bagworm genome reveals a unique fibroin gene that provides high tensile strength.</title>
        <authorList>
            <person name="Kono N."/>
            <person name="Nakamura H."/>
            <person name="Ohtoshi R."/>
            <person name="Tomita M."/>
            <person name="Numata K."/>
            <person name="Arakawa K."/>
        </authorList>
    </citation>
    <scope>NUCLEOTIDE SEQUENCE [LARGE SCALE GENOMIC DNA]</scope>
</reference>
<gene>
    <name evidence="2" type="ORF">EVAR_76549_1</name>
</gene>
<dbReference type="OrthoDB" id="6781756at2759"/>
<name>A0A4C1T5R1_EUMVA</name>
<dbReference type="Pfam" id="PF20700">
    <property type="entry name" value="Mutator"/>
    <property type="match status" value="1"/>
</dbReference>
<evidence type="ECO:0000313" key="2">
    <source>
        <dbReference type="EMBL" id="GBP09536.1"/>
    </source>
</evidence>
<dbReference type="EMBL" id="BGZK01000036">
    <property type="protein sequence ID" value="GBP09536.1"/>
    <property type="molecule type" value="Genomic_DNA"/>
</dbReference>
<evidence type="ECO:0000259" key="1">
    <source>
        <dbReference type="Pfam" id="PF20700"/>
    </source>
</evidence>
<sequence length="104" mass="11276">MDEAAEKEKNMVISQGKVSAKGTPIIDVIADGCYGKRSYKINYSALSGAGAIIGKKTGAILYLGVIINIATPAIAQKKKETTNQSPSMFGFIDMHGDRYHRRRV</sequence>
<proteinExistence type="predicted"/>
<protein>
    <recommendedName>
        <fullName evidence="1">Mutator-like transposase domain-containing protein</fullName>
    </recommendedName>
</protein>
<dbReference type="AlphaFoldDB" id="A0A4C1T5R1"/>
<comment type="caution">
    <text evidence="2">The sequence shown here is derived from an EMBL/GenBank/DDBJ whole genome shotgun (WGS) entry which is preliminary data.</text>
</comment>
<accession>A0A4C1T5R1</accession>
<dbReference type="Proteomes" id="UP000299102">
    <property type="component" value="Unassembled WGS sequence"/>
</dbReference>
<dbReference type="InterPro" id="IPR049012">
    <property type="entry name" value="Mutator_transp_dom"/>
</dbReference>
<feature type="domain" description="Mutator-like transposase" evidence="1">
    <location>
        <begin position="1"/>
        <end position="79"/>
    </location>
</feature>